<feature type="region of interest" description="Disordered" evidence="17">
    <location>
        <begin position="395"/>
        <end position="416"/>
    </location>
</feature>
<feature type="compositionally biased region" description="Polar residues" evidence="17">
    <location>
        <begin position="832"/>
        <end position="843"/>
    </location>
</feature>
<evidence type="ECO:0000259" key="18">
    <source>
        <dbReference type="PROSITE" id="PS50089"/>
    </source>
</evidence>
<dbReference type="EMBL" id="CATQJL010000316">
    <property type="protein sequence ID" value="CAJ0605419.1"/>
    <property type="molecule type" value="Genomic_DNA"/>
</dbReference>
<keyword evidence="8" id="KW-0904">Protein phosphatase</keyword>
<keyword evidence="9" id="KW-0464">Manganese</keyword>
<proteinExistence type="inferred from homology"/>
<evidence type="ECO:0000313" key="20">
    <source>
        <dbReference type="Proteomes" id="UP001176961"/>
    </source>
</evidence>
<accession>A0AA36MAB4</accession>
<dbReference type="InterPro" id="IPR004843">
    <property type="entry name" value="Calcineurin-like_PHP"/>
</dbReference>
<dbReference type="PRINTS" id="PR00114">
    <property type="entry name" value="STPHPHTASE"/>
</dbReference>
<comment type="caution">
    <text evidence="19">The sequence shown here is derived from an EMBL/GenBank/DDBJ whole genome shotgun (WGS) entry which is preliminary data.</text>
</comment>
<evidence type="ECO:0000256" key="17">
    <source>
        <dbReference type="SAM" id="MobiDB-lite"/>
    </source>
</evidence>
<feature type="compositionally biased region" description="Basic and acidic residues" evidence="17">
    <location>
        <begin position="1300"/>
        <end position="1331"/>
    </location>
</feature>
<evidence type="ECO:0000256" key="1">
    <source>
        <dbReference type="ARBA" id="ARBA00004286"/>
    </source>
</evidence>
<comment type="catalytic activity">
    <reaction evidence="12 15">
        <text>O-phospho-L-threonyl-[protein] + H2O = L-threonyl-[protein] + phosphate</text>
        <dbReference type="Rhea" id="RHEA:47004"/>
        <dbReference type="Rhea" id="RHEA-COMP:11060"/>
        <dbReference type="Rhea" id="RHEA-COMP:11605"/>
        <dbReference type="ChEBI" id="CHEBI:15377"/>
        <dbReference type="ChEBI" id="CHEBI:30013"/>
        <dbReference type="ChEBI" id="CHEBI:43474"/>
        <dbReference type="ChEBI" id="CHEBI:61977"/>
        <dbReference type="EC" id="3.1.3.16"/>
    </reaction>
</comment>
<evidence type="ECO:0000256" key="13">
    <source>
        <dbReference type="ARBA" id="ARBA00054219"/>
    </source>
</evidence>
<dbReference type="InterPro" id="IPR058745">
    <property type="entry name" value="PWI_Topors"/>
</dbReference>
<keyword evidence="20" id="KW-1185">Reference proteome</keyword>
<feature type="region of interest" description="Disordered" evidence="17">
    <location>
        <begin position="1135"/>
        <end position="1158"/>
    </location>
</feature>
<dbReference type="InterPro" id="IPR050341">
    <property type="entry name" value="PP1_catalytic_subunit"/>
</dbReference>
<evidence type="ECO:0000256" key="14">
    <source>
        <dbReference type="PROSITE-ProRule" id="PRU00175"/>
    </source>
</evidence>
<evidence type="ECO:0000256" key="4">
    <source>
        <dbReference type="ARBA" id="ARBA00022723"/>
    </source>
</evidence>
<evidence type="ECO:0000256" key="16">
    <source>
        <dbReference type="SAM" id="Coils"/>
    </source>
</evidence>
<evidence type="ECO:0000256" key="15">
    <source>
        <dbReference type="RuleBase" id="RU004273"/>
    </source>
</evidence>
<evidence type="ECO:0000256" key="12">
    <source>
        <dbReference type="ARBA" id="ARBA00048336"/>
    </source>
</evidence>
<dbReference type="InterPro" id="IPR006186">
    <property type="entry name" value="Ser/Thr-sp_prot-phosphatase"/>
</dbReference>
<dbReference type="GO" id="GO:0005737">
    <property type="term" value="C:cytoplasm"/>
    <property type="evidence" value="ECO:0007669"/>
    <property type="project" value="TreeGrafter"/>
</dbReference>
<dbReference type="InterPro" id="IPR029052">
    <property type="entry name" value="Metallo-depent_PP-like"/>
</dbReference>
<feature type="compositionally biased region" description="Low complexity" evidence="17">
    <location>
        <begin position="1136"/>
        <end position="1152"/>
    </location>
</feature>
<evidence type="ECO:0000256" key="2">
    <source>
        <dbReference type="ARBA" id="ARBA00008294"/>
    </source>
</evidence>
<dbReference type="Gene3D" id="3.30.40.10">
    <property type="entry name" value="Zinc/RING finger domain, C3HC4 (zinc finger)"/>
    <property type="match status" value="1"/>
</dbReference>
<feature type="compositionally biased region" description="Low complexity" evidence="17">
    <location>
        <begin position="1370"/>
        <end position="1399"/>
    </location>
</feature>
<dbReference type="InterPro" id="IPR013083">
    <property type="entry name" value="Znf_RING/FYVE/PHD"/>
</dbReference>
<dbReference type="Pfam" id="PF00097">
    <property type="entry name" value="zf-C3HC4"/>
    <property type="match status" value="1"/>
</dbReference>
<gene>
    <name evidence="19" type="ORF">CYNAS_LOCUS17402</name>
</gene>
<dbReference type="InterPro" id="IPR001841">
    <property type="entry name" value="Znf_RING"/>
</dbReference>
<keyword evidence="6 15" id="KW-0378">Hydrolase</keyword>
<keyword evidence="16" id="KW-0175">Coiled coil</keyword>
<feature type="compositionally biased region" description="Basic and acidic residues" evidence="17">
    <location>
        <begin position="1343"/>
        <end position="1352"/>
    </location>
</feature>
<dbReference type="EC" id="3.1.3.16" evidence="15"/>
<dbReference type="Pfam" id="PF26084">
    <property type="entry name" value="PWI_Topors"/>
    <property type="match status" value="1"/>
</dbReference>
<organism evidence="19 20">
    <name type="scientific">Cylicocyclus nassatus</name>
    <name type="common">Nematode worm</name>
    <dbReference type="NCBI Taxonomy" id="53992"/>
    <lineage>
        <taxon>Eukaryota</taxon>
        <taxon>Metazoa</taxon>
        <taxon>Ecdysozoa</taxon>
        <taxon>Nematoda</taxon>
        <taxon>Chromadorea</taxon>
        <taxon>Rhabditida</taxon>
        <taxon>Rhabditina</taxon>
        <taxon>Rhabditomorpha</taxon>
        <taxon>Strongyloidea</taxon>
        <taxon>Strongylidae</taxon>
        <taxon>Cylicocyclus</taxon>
    </lineage>
</organism>
<feature type="region of interest" description="Disordered" evidence="17">
    <location>
        <begin position="1263"/>
        <end position="1399"/>
    </location>
</feature>
<evidence type="ECO:0000313" key="19">
    <source>
        <dbReference type="EMBL" id="CAJ0605419.1"/>
    </source>
</evidence>
<evidence type="ECO:0000256" key="3">
    <source>
        <dbReference type="ARBA" id="ARBA00022454"/>
    </source>
</evidence>
<dbReference type="SMART" id="SM00156">
    <property type="entry name" value="PP2Ac"/>
    <property type="match status" value="1"/>
</dbReference>
<feature type="compositionally biased region" description="Basic and acidic residues" evidence="17">
    <location>
        <begin position="447"/>
        <end position="462"/>
    </location>
</feature>
<dbReference type="PROSITE" id="PS50089">
    <property type="entry name" value="ZF_RING_2"/>
    <property type="match status" value="1"/>
</dbReference>
<dbReference type="Pfam" id="PF00149">
    <property type="entry name" value="Metallophos"/>
    <property type="match status" value="1"/>
</dbReference>
<keyword evidence="4" id="KW-0479">Metal-binding</keyword>
<evidence type="ECO:0000256" key="11">
    <source>
        <dbReference type="ARBA" id="ARBA00047761"/>
    </source>
</evidence>
<name>A0AA36MAB4_CYLNA</name>
<dbReference type="GO" id="GO:0097723">
    <property type="term" value="P:amoeboid sperm motility"/>
    <property type="evidence" value="ECO:0007669"/>
    <property type="project" value="UniProtKB-ARBA"/>
</dbReference>
<feature type="compositionally biased region" description="Polar residues" evidence="17">
    <location>
        <begin position="1171"/>
        <end position="1189"/>
    </location>
</feature>
<feature type="region of interest" description="Disordered" evidence="17">
    <location>
        <begin position="793"/>
        <end position="847"/>
    </location>
</feature>
<evidence type="ECO:0000256" key="7">
    <source>
        <dbReference type="ARBA" id="ARBA00022833"/>
    </source>
</evidence>
<comment type="catalytic activity">
    <reaction evidence="11">
        <text>O-phospho-L-seryl-[protein] + H2O = L-seryl-[protein] + phosphate</text>
        <dbReference type="Rhea" id="RHEA:20629"/>
        <dbReference type="Rhea" id="RHEA-COMP:9863"/>
        <dbReference type="Rhea" id="RHEA-COMP:11604"/>
        <dbReference type="ChEBI" id="CHEBI:15377"/>
        <dbReference type="ChEBI" id="CHEBI:29999"/>
        <dbReference type="ChEBI" id="CHEBI:43474"/>
        <dbReference type="ChEBI" id="CHEBI:83421"/>
        <dbReference type="EC" id="3.1.3.16"/>
    </reaction>
</comment>
<dbReference type="GO" id="GO:0031272">
    <property type="term" value="P:regulation of pseudopodium assembly"/>
    <property type="evidence" value="ECO:0007669"/>
    <property type="project" value="UniProtKB-ARBA"/>
</dbReference>
<dbReference type="Gene3D" id="3.60.21.10">
    <property type="match status" value="1"/>
</dbReference>
<evidence type="ECO:0000256" key="5">
    <source>
        <dbReference type="ARBA" id="ARBA00022771"/>
    </source>
</evidence>
<dbReference type="Proteomes" id="UP001176961">
    <property type="component" value="Unassembled WGS sequence"/>
</dbReference>
<dbReference type="FunFam" id="3.60.21.10:FF:000026">
    <property type="entry name" value="Serine/threonine-protein phosphatase"/>
    <property type="match status" value="1"/>
</dbReference>
<comment type="function">
    <text evidence="13">Probable phosphatase which plays a redundant role with gsp-4 in spermatogenesis by regulating sister chromatid segregation during meiosis. In addition, involved in sperm motility by controlling the dynamic disassembly of major sperm proteins (MSP) in the spermatozoan pseudopodium.</text>
</comment>
<evidence type="ECO:0000256" key="8">
    <source>
        <dbReference type="ARBA" id="ARBA00022912"/>
    </source>
</evidence>
<evidence type="ECO:0000256" key="9">
    <source>
        <dbReference type="ARBA" id="ARBA00023211"/>
    </source>
</evidence>
<dbReference type="GO" id="GO:0007060">
    <property type="term" value="P:male meiosis chromosome segregation"/>
    <property type="evidence" value="ECO:0007669"/>
    <property type="project" value="UniProtKB-ARBA"/>
</dbReference>
<keyword evidence="5 14" id="KW-0863">Zinc-finger</keyword>
<dbReference type="GO" id="GO:0008270">
    <property type="term" value="F:zinc ion binding"/>
    <property type="evidence" value="ECO:0007669"/>
    <property type="project" value="UniProtKB-KW"/>
</dbReference>
<dbReference type="GO" id="GO:0018991">
    <property type="term" value="P:egg-laying behavior"/>
    <property type="evidence" value="ECO:0007669"/>
    <property type="project" value="UniProtKB-ARBA"/>
</dbReference>
<dbReference type="InterPro" id="IPR031675">
    <property type="entry name" value="STPPase_N"/>
</dbReference>
<evidence type="ECO:0000256" key="10">
    <source>
        <dbReference type="ARBA" id="ARBA00037818"/>
    </source>
</evidence>
<dbReference type="GO" id="GO:0004722">
    <property type="term" value="F:protein serine/threonine phosphatase activity"/>
    <property type="evidence" value="ECO:0007669"/>
    <property type="project" value="UniProtKB-EC"/>
</dbReference>
<feature type="compositionally biased region" description="Polar residues" evidence="17">
    <location>
        <begin position="1072"/>
        <end position="1086"/>
    </location>
</feature>
<feature type="region of interest" description="Disordered" evidence="17">
    <location>
        <begin position="1171"/>
        <end position="1195"/>
    </location>
</feature>
<keyword evidence="7" id="KW-0862">Zinc</keyword>
<keyword evidence="3" id="KW-0158">Chromosome</keyword>
<sequence>MRHPMPDLREEVKNEFARANVPIEKISRTYLIVIFSIGLHHLIAFCTHRPFLFLASSSSSCQLAMAVRVDVDDLIVRLLNVGVPGCALVNNVKEAELMVLCQSARQMFLNQTSMLEVQSPIKICGDVHGQYADVLRLFDRGGFPPMVNYLFLGDYVDRGHQNLECISLFFCYKIKYPGNFFILRGNHECAPINRVYGFFEECNRRYNSTRLWLGFQEAFAAMPFTGLVAGKILCMHGGLSPKLKSLDQLRQITRPIDPPNPSLHIDLLWSDPDHYVKGWQSNTRGVSYVFGADVVNDTLPLLDIDLIARAHQVVQDGYEFFANKRLVTIFSAPHYCGQFDNAAAMMNVDEGLVCSFQIMRPTIKANKVVARSRILKIEKCFPSFIRWREEMVLRRKQARGRPPKNQSSESPPPRRAKAIANAHIAALMMDNEGPSAKVPKLEMNGTPKEEEPSSAKVKDEPGARTSADNPDTCAICLGQRVDPTELENCIHSFCFTCTSQWFKYSEKCPLCMKPTKTFYHKPANSDEKEAVSVSELHTAAEAARLAERGLSQPPLDEHECIRLRIRRLQRRLSLLQAEMSKDNREERKNEFRAANTRLVNEISRLEMLRRDATTRADLVGNVVFRSLIYKDNLDWSSIDRNANRVAFSPAVFRENVNDSTNRLRAFLDRELPIVWRSRKPRESRDQYYNHRDVVIQDIFSWCGQYQINSPHFSRNLRTAGIYPGYLQRFQSELFEFASSMLSVRDFDSTSTYSSAEVRRMLERRNRREGNADEIVTVSDSDDTDTAVIPLENVRNHQGRRRNRSDDDIVVLSDDNLSRSPAGESNYIRDDPTSSNSEASNSGDFYTRPACRLPRFRNSAQRHPLRAIDAFGVLREIYAGLPTSSSRFLDSSSSRFLDVHAEMMANDLPYLFPRMNIQERQQTRRSRSRSPIGAVDDTIILSSEDEGNDDVRRNPRRRTRNATAQRSRWETSSSSQDADLANGISWLNPADSHSFVPSSHHSGCSTAVTETAPTYSSVTPGQNSQYLANSLPNSSTQSQPYPSSNSSVFDLYDRQSSLTPGSSPGVIKYVASTSTAQQDNSNNTGAGASQGDEAAKKRPKSLFHPDPGKIFVPEDEVKISDENKLLAKLARERLLRRSQGSSQGSSQSTRCGSECSMDTSARNEVNNIDAASTNSAQAHSVEQSGANTPAGNDDTPIVEVVDVSSSPILIEENVPDDERKSKKKTTRKHKTMSWKSLFKKFRRKLKREKNTKKRKRAYDFVMDMKQKLEKDLPKNYRVEDRNDDDRDVGARTNSFSTKRRKPDEDAFRKRSSSDSAVLEREEDKFERSKQSDSSDESSSHRHRRDDSRGENDRMSSSSASVKSRKHRSSSEHLSTNPLSPSASSSSRSRASSFPHKSSKH</sequence>
<feature type="region of interest" description="Disordered" evidence="17">
    <location>
        <begin position="1208"/>
        <end position="1232"/>
    </location>
</feature>
<dbReference type="GO" id="GO:0005634">
    <property type="term" value="C:nucleus"/>
    <property type="evidence" value="ECO:0007669"/>
    <property type="project" value="TreeGrafter"/>
</dbReference>
<dbReference type="InterPro" id="IPR018957">
    <property type="entry name" value="Znf_C3HC4_RING-type"/>
</dbReference>
<dbReference type="SMART" id="SM00184">
    <property type="entry name" value="RING"/>
    <property type="match status" value="1"/>
</dbReference>
<evidence type="ECO:0000256" key="6">
    <source>
        <dbReference type="ARBA" id="ARBA00022801"/>
    </source>
</evidence>
<feature type="coiled-coil region" evidence="16">
    <location>
        <begin position="558"/>
        <end position="585"/>
    </location>
</feature>
<dbReference type="Pfam" id="PF16891">
    <property type="entry name" value="STPPase_N"/>
    <property type="match status" value="1"/>
</dbReference>
<dbReference type="GO" id="GO:0031143">
    <property type="term" value="C:pseudopodium"/>
    <property type="evidence" value="ECO:0007669"/>
    <property type="project" value="UniProtKB-SubCell"/>
</dbReference>
<dbReference type="GO" id="GO:0000785">
    <property type="term" value="C:chromatin"/>
    <property type="evidence" value="ECO:0007669"/>
    <property type="project" value="UniProtKB-ARBA"/>
</dbReference>
<protein>
    <recommendedName>
        <fullName evidence="15">Serine/threonine-protein phosphatase</fullName>
        <ecNumber evidence="15">3.1.3.16</ecNumber>
    </recommendedName>
</protein>
<reference evidence="19" key="1">
    <citation type="submission" date="2023-07" db="EMBL/GenBank/DDBJ databases">
        <authorList>
            <consortium name="CYATHOMIX"/>
        </authorList>
    </citation>
    <scope>NUCLEOTIDE SEQUENCE</scope>
    <source>
        <strain evidence="19">N/A</strain>
    </source>
</reference>
<dbReference type="PANTHER" id="PTHR11668">
    <property type="entry name" value="SERINE/THREONINE PROTEIN PHOSPHATASE"/>
    <property type="match status" value="1"/>
</dbReference>
<dbReference type="PROSITE" id="PS00125">
    <property type="entry name" value="SER_THR_PHOSPHATASE"/>
    <property type="match status" value="1"/>
</dbReference>
<feature type="domain" description="RING-type" evidence="18">
    <location>
        <begin position="473"/>
        <end position="511"/>
    </location>
</feature>
<dbReference type="PANTHER" id="PTHR11668:SF492">
    <property type="entry name" value="SERINE_THREONINE-PROTEIN PHOSPHATASE PP1-DELTA-RELATED"/>
    <property type="match status" value="1"/>
</dbReference>
<feature type="region of interest" description="Disordered" evidence="17">
    <location>
        <begin position="1012"/>
        <end position="1048"/>
    </location>
</feature>
<dbReference type="SUPFAM" id="SSF56300">
    <property type="entry name" value="Metallo-dependent phosphatases"/>
    <property type="match status" value="1"/>
</dbReference>
<comment type="similarity">
    <text evidence="2 15">Belongs to the PPP phosphatase family.</text>
</comment>
<feature type="region of interest" description="Disordered" evidence="17">
    <location>
        <begin position="431"/>
        <end position="468"/>
    </location>
</feature>
<dbReference type="SUPFAM" id="SSF57850">
    <property type="entry name" value="RING/U-box"/>
    <property type="match status" value="1"/>
</dbReference>
<feature type="compositionally biased region" description="Basic and acidic residues" evidence="17">
    <location>
        <begin position="1263"/>
        <end position="1288"/>
    </location>
</feature>
<feature type="region of interest" description="Disordered" evidence="17">
    <location>
        <begin position="1072"/>
        <end position="1110"/>
    </location>
</feature>
<comment type="subcellular location">
    <subcellularLocation>
        <location evidence="10">Cell projection</location>
        <location evidence="10">Pseudopodium</location>
    </subcellularLocation>
    <subcellularLocation>
        <location evidence="1">Chromosome</location>
    </subcellularLocation>
</comment>
<feature type="compositionally biased region" description="Basic residues" evidence="17">
    <location>
        <begin position="1220"/>
        <end position="1232"/>
    </location>
</feature>
<feature type="region of interest" description="Disordered" evidence="17">
    <location>
        <begin position="918"/>
        <end position="975"/>
    </location>
</feature>